<evidence type="ECO:0000313" key="2">
    <source>
        <dbReference type="EMBL" id="CAL2106486.1"/>
    </source>
</evidence>
<sequence length="211" mass="23858">MKKIIVFGATGSVGKLVVQQLLEKGYEVTAFCRSSVKLAAVRNKNLKIVVGDVLTIEDVNKALKNQEVVIVTLGAGKNRKSKVRSQGTKNILEGMKNNNLKRIICQTTLGAGASTHNLNFFWKRIMFGWFLKQVFLDHELQEYYVQNSGLEWTIARPSAFIDNEEIKSYQHGFSPLIKTLKLKISRANVADFLIKQIENKNYLYKTPGVSY</sequence>
<keyword evidence="3" id="KW-1185">Reference proteome</keyword>
<dbReference type="Pfam" id="PF13460">
    <property type="entry name" value="NAD_binding_10"/>
    <property type="match status" value="1"/>
</dbReference>
<dbReference type="SUPFAM" id="SSF51735">
    <property type="entry name" value="NAD(P)-binding Rossmann-fold domains"/>
    <property type="match status" value="1"/>
</dbReference>
<comment type="caution">
    <text evidence="2">The sequence shown here is derived from an EMBL/GenBank/DDBJ whole genome shotgun (WGS) entry which is preliminary data.</text>
</comment>
<accession>A0ABM9PLD6</accession>
<gene>
    <name evidence="2" type="ORF">T190115A13A_230015</name>
</gene>
<protein>
    <submittedName>
        <fullName evidence="2">Epimerase</fullName>
    </submittedName>
</protein>
<dbReference type="PANTHER" id="PTHR43355">
    <property type="entry name" value="FLAVIN REDUCTASE (NADPH)"/>
    <property type="match status" value="1"/>
</dbReference>
<dbReference type="CDD" id="cd05244">
    <property type="entry name" value="BVR-B_like_SDR_a"/>
    <property type="match status" value="1"/>
</dbReference>
<dbReference type="InterPro" id="IPR016040">
    <property type="entry name" value="NAD(P)-bd_dom"/>
</dbReference>
<dbReference type="InterPro" id="IPR036291">
    <property type="entry name" value="NAD(P)-bd_dom_sf"/>
</dbReference>
<dbReference type="RefSeq" id="WP_348704060.1">
    <property type="nucleotide sequence ID" value="NZ_CAXIYA010000016.1"/>
</dbReference>
<evidence type="ECO:0000259" key="1">
    <source>
        <dbReference type="PROSITE" id="PS51507"/>
    </source>
</evidence>
<reference evidence="2 3" key="1">
    <citation type="submission" date="2024-05" db="EMBL/GenBank/DDBJ databases">
        <authorList>
            <person name="Duchaud E."/>
        </authorList>
    </citation>
    <scope>NUCLEOTIDE SEQUENCE [LARGE SCALE GENOMIC DNA]</scope>
    <source>
        <strain evidence="2">Ena-SAMPLE-TAB-13-05-2024-13:56:06:370-140305</strain>
    </source>
</reference>
<dbReference type="PANTHER" id="PTHR43355:SF2">
    <property type="entry name" value="FLAVIN REDUCTASE (NADPH)"/>
    <property type="match status" value="1"/>
</dbReference>
<proteinExistence type="predicted"/>
<evidence type="ECO:0000313" key="3">
    <source>
        <dbReference type="Proteomes" id="UP001497602"/>
    </source>
</evidence>
<feature type="domain" description="IRF tryptophan pentad repeat" evidence="1">
    <location>
        <begin position="186"/>
        <end position="211"/>
    </location>
</feature>
<dbReference type="Proteomes" id="UP001497602">
    <property type="component" value="Unassembled WGS sequence"/>
</dbReference>
<dbReference type="EMBL" id="CAXJRC010000015">
    <property type="protein sequence ID" value="CAL2106486.1"/>
    <property type="molecule type" value="Genomic_DNA"/>
</dbReference>
<organism evidence="2 3">
    <name type="scientific">Tenacibaculum vairaonense</name>
    <dbReference type="NCBI Taxonomy" id="3137860"/>
    <lineage>
        <taxon>Bacteria</taxon>
        <taxon>Pseudomonadati</taxon>
        <taxon>Bacteroidota</taxon>
        <taxon>Flavobacteriia</taxon>
        <taxon>Flavobacteriales</taxon>
        <taxon>Flavobacteriaceae</taxon>
        <taxon>Tenacibaculum</taxon>
    </lineage>
</organism>
<dbReference type="InterPro" id="IPR001346">
    <property type="entry name" value="Interferon_reg_fact_DNA-bd_dom"/>
</dbReference>
<dbReference type="Gene3D" id="3.40.50.720">
    <property type="entry name" value="NAD(P)-binding Rossmann-like Domain"/>
    <property type="match status" value="1"/>
</dbReference>
<name>A0ABM9PLD6_9FLAO</name>
<dbReference type="PROSITE" id="PS51507">
    <property type="entry name" value="IRF_2"/>
    <property type="match status" value="1"/>
</dbReference>
<dbReference type="InterPro" id="IPR051606">
    <property type="entry name" value="Polyketide_Oxido-like"/>
</dbReference>